<reference evidence="2 3" key="1">
    <citation type="journal article" date="2024" name="Plant Biotechnol. J.">
        <title>Dendrobium thyrsiflorum genome and its molecular insights into genes involved in important horticultural traits.</title>
        <authorList>
            <person name="Chen B."/>
            <person name="Wang J.Y."/>
            <person name="Zheng P.J."/>
            <person name="Li K.L."/>
            <person name="Liang Y.M."/>
            <person name="Chen X.F."/>
            <person name="Zhang C."/>
            <person name="Zhao X."/>
            <person name="He X."/>
            <person name="Zhang G.Q."/>
            <person name="Liu Z.J."/>
            <person name="Xu Q."/>
        </authorList>
    </citation>
    <scope>NUCLEOTIDE SEQUENCE [LARGE SCALE GENOMIC DNA]</scope>
    <source>
        <strain evidence="2">GZMU011</strain>
    </source>
</reference>
<evidence type="ECO:0000313" key="2">
    <source>
        <dbReference type="EMBL" id="KAL0906311.1"/>
    </source>
</evidence>
<accession>A0ABD0U2Y6</accession>
<evidence type="ECO:0000256" key="1">
    <source>
        <dbReference type="SAM" id="Phobius"/>
    </source>
</evidence>
<proteinExistence type="predicted"/>
<dbReference type="Proteomes" id="UP001552299">
    <property type="component" value="Unassembled WGS sequence"/>
</dbReference>
<name>A0ABD0U2Y6_DENTH</name>
<evidence type="ECO:0000313" key="3">
    <source>
        <dbReference type="Proteomes" id="UP001552299"/>
    </source>
</evidence>
<feature type="transmembrane region" description="Helical" evidence="1">
    <location>
        <begin position="25"/>
        <end position="46"/>
    </location>
</feature>
<keyword evidence="3" id="KW-1185">Reference proteome</keyword>
<keyword evidence="1" id="KW-1133">Transmembrane helix</keyword>
<gene>
    <name evidence="2" type="ORF">M5K25_024794</name>
</gene>
<organism evidence="2 3">
    <name type="scientific">Dendrobium thyrsiflorum</name>
    <name type="common">Pinecone-like raceme dendrobium</name>
    <name type="synonym">Orchid</name>
    <dbReference type="NCBI Taxonomy" id="117978"/>
    <lineage>
        <taxon>Eukaryota</taxon>
        <taxon>Viridiplantae</taxon>
        <taxon>Streptophyta</taxon>
        <taxon>Embryophyta</taxon>
        <taxon>Tracheophyta</taxon>
        <taxon>Spermatophyta</taxon>
        <taxon>Magnoliopsida</taxon>
        <taxon>Liliopsida</taxon>
        <taxon>Asparagales</taxon>
        <taxon>Orchidaceae</taxon>
        <taxon>Epidendroideae</taxon>
        <taxon>Malaxideae</taxon>
        <taxon>Dendrobiinae</taxon>
        <taxon>Dendrobium</taxon>
    </lineage>
</organism>
<comment type="caution">
    <text evidence="2">The sequence shown here is derived from an EMBL/GenBank/DDBJ whole genome shotgun (WGS) entry which is preliminary data.</text>
</comment>
<keyword evidence="1" id="KW-0472">Membrane</keyword>
<keyword evidence="1" id="KW-0812">Transmembrane</keyword>
<protein>
    <submittedName>
        <fullName evidence="2">Uncharacterized protein</fullName>
    </submittedName>
</protein>
<dbReference type="EMBL" id="JANQDX010000018">
    <property type="protein sequence ID" value="KAL0906311.1"/>
    <property type="molecule type" value="Genomic_DNA"/>
</dbReference>
<dbReference type="AlphaFoldDB" id="A0ABD0U2Y6"/>
<sequence length="104" mass="10948">MAVVEVVNFPLAVSGGIVRGTARPLLGMCASTGGFYLVALRLAVLLGLRRGWGFRDCCWGFSSAAQLAACYCWEAEKAQRLAAVSLNGADEPNGFEGCYGAPNE</sequence>